<evidence type="ECO:0000256" key="3">
    <source>
        <dbReference type="ARBA" id="ARBA00022801"/>
    </source>
</evidence>
<dbReference type="GO" id="GO:0016787">
    <property type="term" value="F:hydrolase activity"/>
    <property type="evidence" value="ECO:0007669"/>
    <property type="project" value="UniProtKB-KW"/>
</dbReference>
<dbReference type="PANTHER" id="PTHR43248:SF29">
    <property type="entry name" value="TRIPEPTIDYL AMINOPEPTIDASE"/>
    <property type="match status" value="1"/>
</dbReference>
<evidence type="ECO:0000256" key="2">
    <source>
        <dbReference type="ARBA" id="ARBA00022729"/>
    </source>
</evidence>
<proteinExistence type="inferred from homology"/>
<gene>
    <name evidence="6" type="ORF">DFJ64_2306</name>
</gene>
<dbReference type="EMBL" id="QTUC01000001">
    <property type="protein sequence ID" value="REF36872.1"/>
    <property type="molecule type" value="Genomic_DNA"/>
</dbReference>
<reference evidence="6 7" key="1">
    <citation type="submission" date="2018-08" db="EMBL/GenBank/DDBJ databases">
        <title>Sequencing the genomes of 1000 actinobacteria strains.</title>
        <authorList>
            <person name="Klenk H.-P."/>
        </authorList>
    </citation>
    <scope>NUCLEOTIDE SEQUENCE [LARGE SCALE GENOMIC DNA]</scope>
    <source>
        <strain evidence="6 7">DSM 22891</strain>
    </source>
</reference>
<protein>
    <submittedName>
        <fullName evidence="6">Alpha/beta hydrolase family protein</fullName>
    </submittedName>
</protein>
<dbReference type="InterPro" id="IPR013595">
    <property type="entry name" value="Pept_S33_TAP-like_C"/>
</dbReference>
<keyword evidence="2" id="KW-0732">Signal</keyword>
<keyword evidence="7" id="KW-1185">Reference proteome</keyword>
<evidence type="ECO:0000313" key="7">
    <source>
        <dbReference type="Proteomes" id="UP000256485"/>
    </source>
</evidence>
<feature type="domain" description="Peptidase S33 tripeptidyl aminopeptidase-like C-terminal" evidence="5">
    <location>
        <begin position="424"/>
        <end position="525"/>
    </location>
</feature>
<evidence type="ECO:0000259" key="5">
    <source>
        <dbReference type="Pfam" id="PF08386"/>
    </source>
</evidence>
<dbReference type="AlphaFoldDB" id="A0A3D9V4X8"/>
<dbReference type="InterPro" id="IPR029058">
    <property type="entry name" value="AB_hydrolase_fold"/>
</dbReference>
<evidence type="ECO:0000256" key="1">
    <source>
        <dbReference type="ARBA" id="ARBA00010088"/>
    </source>
</evidence>
<dbReference type="Pfam" id="PF08386">
    <property type="entry name" value="Abhydrolase_4"/>
    <property type="match status" value="1"/>
</dbReference>
<dbReference type="RefSeq" id="WP_245941079.1">
    <property type="nucleotide sequence ID" value="NZ_QTUC01000001.1"/>
</dbReference>
<name>A0A3D9V4X8_THECX</name>
<evidence type="ECO:0000313" key="6">
    <source>
        <dbReference type="EMBL" id="REF36872.1"/>
    </source>
</evidence>
<dbReference type="PANTHER" id="PTHR43248">
    <property type="entry name" value="2-SUCCINYL-6-HYDROXY-2,4-CYCLOHEXADIENE-1-CARBOXYLATE SYNTHASE"/>
    <property type="match status" value="1"/>
</dbReference>
<accession>A0A3D9V4X8</accession>
<organism evidence="6 7">
    <name type="scientific">Thermasporomyces composti</name>
    <dbReference type="NCBI Taxonomy" id="696763"/>
    <lineage>
        <taxon>Bacteria</taxon>
        <taxon>Bacillati</taxon>
        <taxon>Actinomycetota</taxon>
        <taxon>Actinomycetes</taxon>
        <taxon>Propionibacteriales</taxon>
        <taxon>Nocardioidaceae</taxon>
        <taxon>Thermasporomyces</taxon>
    </lineage>
</organism>
<sequence>MRRRSTARVGAILAGVVVTAMLAGCGVVPRAEQVLGHADDTRSDRTPGATPAPAPSGVSKDLQRYYRQRLTWEPCDEGSTLQCTTLRVPLDYDNPGGKSIELAVLRYPAQDQERKLGSLVINPGGPGGSGVEYAAVAPFVISRPVLERYDIVGFDPRGVGRSAPVDCVSDRQLDAYHAADGSPDNAAERRELQRIARQFAAGCKRRSGDLLPHVSTEDAARDMDILRGALGDEELTYLGKSYGTFLGATYAELFPSRAGRLVLDGAVDPTLSARDLSLEQAKGFEVALKAFLEDCVQREDCPLGRSLDEAYRNLDAFLARVDRNPLPTSSRRRLTQALATTGIIMPLYVKEYWPRLRNALASALDGNGSRLLALADEYTERNPDGSYRSNASEVILAVNCIDRPDVTSVEEILREEPVFRQASPRFGSFILWGSLTCAEWPVKPVGKPGPIHAKGTKPILVIGTTRDPATPYEWSRSLAEQLEAGVLLTREGDGHTAYMQGNRCVDEVVEAFLLEGEPPEDGMTCPES</sequence>
<dbReference type="Gene3D" id="3.40.50.1820">
    <property type="entry name" value="alpha/beta hydrolase"/>
    <property type="match status" value="1"/>
</dbReference>
<dbReference type="Proteomes" id="UP000256485">
    <property type="component" value="Unassembled WGS sequence"/>
</dbReference>
<dbReference type="PROSITE" id="PS51257">
    <property type="entry name" value="PROKAR_LIPOPROTEIN"/>
    <property type="match status" value="1"/>
</dbReference>
<comment type="caution">
    <text evidence="6">The sequence shown here is derived from an EMBL/GenBank/DDBJ whole genome shotgun (WGS) entry which is preliminary data.</text>
</comment>
<dbReference type="SUPFAM" id="SSF53474">
    <property type="entry name" value="alpha/beta-Hydrolases"/>
    <property type="match status" value="1"/>
</dbReference>
<dbReference type="InterPro" id="IPR051601">
    <property type="entry name" value="Serine_prot/Carboxylest_S33"/>
</dbReference>
<keyword evidence="3 6" id="KW-0378">Hydrolase</keyword>
<evidence type="ECO:0000256" key="4">
    <source>
        <dbReference type="SAM" id="MobiDB-lite"/>
    </source>
</evidence>
<comment type="similarity">
    <text evidence="1">Belongs to the peptidase S33 family.</text>
</comment>
<feature type="region of interest" description="Disordered" evidence="4">
    <location>
        <begin position="36"/>
        <end position="60"/>
    </location>
</feature>